<protein>
    <submittedName>
        <fullName evidence="2">Uncharacterized protein</fullName>
    </submittedName>
</protein>
<evidence type="ECO:0000313" key="3">
    <source>
        <dbReference type="Proteomes" id="UP000004367"/>
    </source>
</evidence>
<feature type="transmembrane region" description="Helical" evidence="1">
    <location>
        <begin position="105"/>
        <end position="125"/>
    </location>
</feature>
<feature type="transmembrane region" description="Helical" evidence="1">
    <location>
        <begin position="145"/>
        <end position="166"/>
    </location>
</feature>
<sequence>MSTHTHTPSRLDKAVDRLMMFDSVVYGDERQRRITLEGCSFGWIVGSYVAMLAGVLAAAAGAVGASIGFFAVSFVTSMSAAWYAKRRRVDFTVLAMRDRSLARRVQAVTWFIVAAWCGALAYYAFTGHPLVALGRWFDADISRSALGGMAMGGLIGGVIGGIVQTVRGERSAAAKEDALEPDDEF</sequence>
<comment type="caution">
    <text evidence="2">The sequence shown here is derived from an EMBL/GenBank/DDBJ whole genome shotgun (WGS) entry which is preliminary data.</text>
</comment>
<evidence type="ECO:0000313" key="2">
    <source>
        <dbReference type="EMBL" id="GAB48678.1"/>
    </source>
</evidence>
<accession>H5USH0</accession>
<reference evidence="2 3" key="1">
    <citation type="submission" date="2012-02" db="EMBL/GenBank/DDBJ databases">
        <title>Whole genome shotgun sequence of Mobilicoccus pelagius NBRC 104925.</title>
        <authorList>
            <person name="Yoshida Y."/>
            <person name="Hosoyama A."/>
            <person name="Tsuchikane K."/>
            <person name="Katsumata H."/>
            <person name="Yamazaki S."/>
            <person name="Fujita N."/>
        </authorList>
    </citation>
    <scope>NUCLEOTIDE SEQUENCE [LARGE SCALE GENOMIC DNA]</scope>
    <source>
        <strain evidence="2 3">NBRC 104925</strain>
    </source>
</reference>
<evidence type="ECO:0000256" key="1">
    <source>
        <dbReference type="SAM" id="Phobius"/>
    </source>
</evidence>
<name>H5USH0_9MICO</name>
<keyword evidence="1" id="KW-0472">Membrane</keyword>
<proteinExistence type="predicted"/>
<dbReference type="AlphaFoldDB" id="H5USH0"/>
<dbReference type="Proteomes" id="UP000004367">
    <property type="component" value="Unassembled WGS sequence"/>
</dbReference>
<organism evidence="2 3">
    <name type="scientific">Mobilicoccus pelagius NBRC 104925</name>
    <dbReference type="NCBI Taxonomy" id="1089455"/>
    <lineage>
        <taxon>Bacteria</taxon>
        <taxon>Bacillati</taxon>
        <taxon>Actinomycetota</taxon>
        <taxon>Actinomycetes</taxon>
        <taxon>Micrococcales</taxon>
        <taxon>Dermatophilaceae</taxon>
        <taxon>Mobilicoccus</taxon>
    </lineage>
</organism>
<dbReference type="OrthoDB" id="5116131at2"/>
<dbReference type="EMBL" id="BAFE01000056">
    <property type="protein sequence ID" value="GAB48678.1"/>
    <property type="molecule type" value="Genomic_DNA"/>
</dbReference>
<feature type="transmembrane region" description="Helical" evidence="1">
    <location>
        <begin position="65"/>
        <end position="84"/>
    </location>
</feature>
<keyword evidence="1" id="KW-1133">Transmembrane helix</keyword>
<dbReference type="RefSeq" id="WP_009482576.1">
    <property type="nucleotide sequence ID" value="NZ_BAFE01000056.1"/>
</dbReference>
<dbReference type="eggNOG" id="ENOG5033GXG">
    <property type="taxonomic scope" value="Bacteria"/>
</dbReference>
<feature type="transmembrane region" description="Helical" evidence="1">
    <location>
        <begin position="40"/>
        <end position="59"/>
    </location>
</feature>
<dbReference type="STRING" id="1089455.MOPEL_078_00670"/>
<gene>
    <name evidence="2" type="ORF">MOPEL_078_00670</name>
</gene>
<keyword evidence="1" id="KW-0812">Transmembrane</keyword>
<keyword evidence="3" id="KW-1185">Reference proteome</keyword>